<name>X0SV23_9ZZZZ</name>
<sequence>MKEPTVPLENVIMRSRLKYYTLALAVIWTSILVLSLALGIQDVRKDTKNLAYGKAVAHFNKDQALRFWATEHGGVYVPVTEQTQSNPYLVNIFERDIETPAGKRLTLMNP</sequence>
<gene>
    <name evidence="2" type="ORF">S01H1_07035</name>
</gene>
<feature type="non-terminal residue" evidence="2">
    <location>
        <position position="110"/>
    </location>
</feature>
<dbReference type="AlphaFoldDB" id="X0SV23"/>
<organism evidence="2">
    <name type="scientific">marine sediment metagenome</name>
    <dbReference type="NCBI Taxonomy" id="412755"/>
    <lineage>
        <taxon>unclassified sequences</taxon>
        <taxon>metagenomes</taxon>
        <taxon>ecological metagenomes</taxon>
    </lineage>
</organism>
<evidence type="ECO:0000313" key="2">
    <source>
        <dbReference type="EMBL" id="GAF84844.1"/>
    </source>
</evidence>
<accession>X0SV23</accession>
<keyword evidence="1" id="KW-0472">Membrane</keyword>
<protein>
    <submittedName>
        <fullName evidence="2">Uncharacterized protein</fullName>
    </submittedName>
</protein>
<reference evidence="2" key="1">
    <citation type="journal article" date="2014" name="Front. Microbiol.">
        <title>High frequency of phylogenetically diverse reductive dehalogenase-homologous genes in deep subseafloor sedimentary metagenomes.</title>
        <authorList>
            <person name="Kawai M."/>
            <person name="Futagami T."/>
            <person name="Toyoda A."/>
            <person name="Takaki Y."/>
            <person name="Nishi S."/>
            <person name="Hori S."/>
            <person name="Arai W."/>
            <person name="Tsubouchi T."/>
            <person name="Morono Y."/>
            <person name="Uchiyama I."/>
            <person name="Ito T."/>
            <person name="Fujiyama A."/>
            <person name="Inagaki F."/>
            <person name="Takami H."/>
        </authorList>
    </citation>
    <scope>NUCLEOTIDE SEQUENCE</scope>
    <source>
        <strain evidence="2">Expedition CK06-06</strain>
    </source>
</reference>
<keyword evidence="1" id="KW-0812">Transmembrane</keyword>
<feature type="transmembrane region" description="Helical" evidence="1">
    <location>
        <begin position="20"/>
        <end position="40"/>
    </location>
</feature>
<proteinExistence type="predicted"/>
<keyword evidence="1" id="KW-1133">Transmembrane helix</keyword>
<evidence type="ECO:0000256" key="1">
    <source>
        <dbReference type="SAM" id="Phobius"/>
    </source>
</evidence>
<dbReference type="EMBL" id="BARS01003628">
    <property type="protein sequence ID" value="GAF84844.1"/>
    <property type="molecule type" value="Genomic_DNA"/>
</dbReference>
<comment type="caution">
    <text evidence="2">The sequence shown here is derived from an EMBL/GenBank/DDBJ whole genome shotgun (WGS) entry which is preliminary data.</text>
</comment>